<keyword evidence="2" id="KW-1185">Reference proteome</keyword>
<dbReference type="AlphaFoldDB" id="A0A840E0E6"/>
<protein>
    <submittedName>
        <fullName evidence="1">Uncharacterized protein</fullName>
    </submittedName>
</protein>
<accession>A0A840E0E6</accession>
<comment type="caution">
    <text evidence="1">The sequence shown here is derived from an EMBL/GenBank/DDBJ whole genome shotgun (WGS) entry which is preliminary data.</text>
</comment>
<dbReference type="Proteomes" id="UP000585970">
    <property type="component" value="Unassembled WGS sequence"/>
</dbReference>
<organism evidence="1 2">
    <name type="scientific">Bartonella fuyuanensis</name>
    <dbReference type="NCBI Taxonomy" id="1460968"/>
    <lineage>
        <taxon>Bacteria</taxon>
        <taxon>Pseudomonadati</taxon>
        <taxon>Pseudomonadota</taxon>
        <taxon>Alphaproteobacteria</taxon>
        <taxon>Hyphomicrobiales</taxon>
        <taxon>Bartonellaceae</taxon>
        <taxon>Bartonella</taxon>
    </lineage>
</organism>
<proteinExistence type="predicted"/>
<reference evidence="1 2" key="1">
    <citation type="submission" date="2020-08" db="EMBL/GenBank/DDBJ databases">
        <title>Genomic Encyclopedia of Type Strains, Phase IV (KMG-IV): sequencing the most valuable type-strain genomes for metagenomic binning, comparative biology and taxonomic classification.</title>
        <authorList>
            <person name="Goeker M."/>
        </authorList>
    </citation>
    <scope>NUCLEOTIDE SEQUENCE [LARGE SCALE GENOMIC DNA]</scope>
    <source>
        <strain evidence="1 2">DSM 100694</strain>
    </source>
</reference>
<dbReference type="EMBL" id="JACIFE010000004">
    <property type="protein sequence ID" value="MBB4076387.1"/>
    <property type="molecule type" value="Genomic_DNA"/>
</dbReference>
<gene>
    <name evidence="1" type="ORF">GGR08_000684</name>
</gene>
<sequence length="101" mass="11884">MLLPLIYGVKNAHAEFSLTELSLSSLTLDEKYKRIKARLQVIKKRLKFIEKTFADLMLSPIRSHNIEHYRLLQEHSDLNGERYKLFSKPSDLAQETENFAY</sequence>
<name>A0A840E0E6_9HYPH</name>
<evidence type="ECO:0000313" key="2">
    <source>
        <dbReference type="Proteomes" id="UP000585970"/>
    </source>
</evidence>
<evidence type="ECO:0000313" key="1">
    <source>
        <dbReference type="EMBL" id="MBB4076387.1"/>
    </source>
</evidence>